<accession>A0A4D9CUZ5</accession>
<organism evidence="2 3">
    <name type="scientific">Nannochloropsis salina CCMP1776</name>
    <dbReference type="NCBI Taxonomy" id="1027361"/>
    <lineage>
        <taxon>Eukaryota</taxon>
        <taxon>Sar</taxon>
        <taxon>Stramenopiles</taxon>
        <taxon>Ochrophyta</taxon>
        <taxon>Eustigmatophyceae</taxon>
        <taxon>Eustigmatales</taxon>
        <taxon>Monodopsidaceae</taxon>
        <taxon>Microchloropsis</taxon>
        <taxon>Microchloropsis salina</taxon>
    </lineage>
</organism>
<reference evidence="2 3" key="1">
    <citation type="submission" date="2019-01" db="EMBL/GenBank/DDBJ databases">
        <title>Nuclear Genome Assembly of the Microalgal Biofuel strain Nannochloropsis salina CCMP1776.</title>
        <authorList>
            <person name="Hovde B."/>
        </authorList>
    </citation>
    <scope>NUCLEOTIDE SEQUENCE [LARGE SCALE GENOMIC DNA]</scope>
    <source>
        <strain evidence="2 3">CCMP1776</strain>
    </source>
</reference>
<feature type="region of interest" description="Disordered" evidence="1">
    <location>
        <begin position="147"/>
        <end position="188"/>
    </location>
</feature>
<sequence length="402" mass="45956">MYMGIVARHVLAQPTLRPLLQSENTSIRPSLLTASSRLQQGEPYGQHDGLKAGHVQHVGQRIALSLREPPLFLSPEGGEAEDVDQKEEERIRNQEVEEGKKEMREGEMKEGETGLERKRMERKEEDMQEEEKEIVLAFESVIQEEEKVANSKLTGRELEERGAREEEVEAKREAEAARATERRRACDRGKRKFGDTRFEEEWLMTKSIEKQRRLDQREEDWEESKDKPREGMLTRGIKRRSSFGATGGGQSGGRKAPEKIRVSKRDQCFVGGEKVENVSMMARNDKSHREEDVGGEESGGRNKRLWLRTQSERGDRDKKVKREKDHSQEERRETAPSTDKTALGWKDEEDHHVTPGKGGGVKENQGRAAALWALTIEVHAWEQWEGACLKAPTPLDSPLMGW</sequence>
<evidence type="ECO:0000313" key="2">
    <source>
        <dbReference type="EMBL" id="TFJ83040.1"/>
    </source>
</evidence>
<feature type="compositionally biased region" description="Basic and acidic residues" evidence="1">
    <location>
        <begin position="255"/>
        <end position="267"/>
    </location>
</feature>
<gene>
    <name evidence="2" type="ORF">NSK_005665</name>
</gene>
<name>A0A4D9CUZ5_9STRA</name>
<feature type="compositionally biased region" description="Basic and acidic residues" evidence="1">
    <location>
        <begin position="87"/>
        <end position="125"/>
    </location>
</feature>
<proteinExistence type="predicted"/>
<comment type="caution">
    <text evidence="2">The sequence shown here is derived from an EMBL/GenBank/DDBJ whole genome shotgun (WGS) entry which is preliminary data.</text>
</comment>
<dbReference type="OrthoDB" id="10355471at2759"/>
<evidence type="ECO:0000313" key="3">
    <source>
        <dbReference type="Proteomes" id="UP000355283"/>
    </source>
</evidence>
<feature type="region of interest" description="Disordered" evidence="1">
    <location>
        <begin position="71"/>
        <end position="131"/>
    </location>
</feature>
<dbReference type="EMBL" id="SDOX01000078">
    <property type="protein sequence ID" value="TFJ83040.1"/>
    <property type="molecule type" value="Genomic_DNA"/>
</dbReference>
<protein>
    <submittedName>
        <fullName evidence="2">Uncharacterized protein</fullName>
    </submittedName>
</protein>
<feature type="compositionally biased region" description="Basic and acidic residues" evidence="1">
    <location>
        <begin position="310"/>
        <end position="334"/>
    </location>
</feature>
<keyword evidence="3" id="KW-1185">Reference proteome</keyword>
<feature type="region of interest" description="Disordered" evidence="1">
    <location>
        <begin position="208"/>
        <end position="363"/>
    </location>
</feature>
<dbReference type="Proteomes" id="UP000355283">
    <property type="component" value="Unassembled WGS sequence"/>
</dbReference>
<evidence type="ECO:0000256" key="1">
    <source>
        <dbReference type="SAM" id="MobiDB-lite"/>
    </source>
</evidence>
<dbReference type="AlphaFoldDB" id="A0A4D9CUZ5"/>
<feature type="compositionally biased region" description="Basic and acidic residues" evidence="1">
    <location>
        <begin position="283"/>
        <end position="292"/>
    </location>
</feature>